<keyword evidence="9" id="KW-1185">Reference proteome</keyword>
<proteinExistence type="inferred from homology"/>
<feature type="coiled-coil region" evidence="7">
    <location>
        <begin position="4"/>
        <end position="62"/>
    </location>
</feature>
<dbReference type="EC" id="3.1.11.6" evidence="6"/>
<dbReference type="Proteomes" id="UP000286974">
    <property type="component" value="Unassembled WGS sequence"/>
</dbReference>
<keyword evidence="3 6" id="KW-0540">Nuclease</keyword>
<accession>A0A401FKL4</accession>
<evidence type="ECO:0000256" key="5">
    <source>
        <dbReference type="ARBA" id="ARBA00022839"/>
    </source>
</evidence>
<dbReference type="GO" id="GO:0005829">
    <property type="term" value="C:cytosol"/>
    <property type="evidence" value="ECO:0007669"/>
    <property type="project" value="TreeGrafter"/>
</dbReference>
<dbReference type="InterPro" id="IPR037004">
    <property type="entry name" value="Exonuc_VII_ssu_sf"/>
</dbReference>
<comment type="similarity">
    <text evidence="1 6">Belongs to the XseB family.</text>
</comment>
<evidence type="ECO:0000256" key="4">
    <source>
        <dbReference type="ARBA" id="ARBA00022801"/>
    </source>
</evidence>
<comment type="subcellular location">
    <subcellularLocation>
        <location evidence="6">Cytoplasm</location>
    </subcellularLocation>
</comment>
<comment type="caution">
    <text evidence="8">The sequence shown here is derived from an EMBL/GenBank/DDBJ whole genome shotgun (WGS) entry which is preliminary data.</text>
</comment>
<dbReference type="PANTHER" id="PTHR34137">
    <property type="entry name" value="EXODEOXYRIBONUCLEASE 7 SMALL SUBUNIT"/>
    <property type="match status" value="1"/>
</dbReference>
<evidence type="ECO:0000256" key="3">
    <source>
        <dbReference type="ARBA" id="ARBA00022722"/>
    </source>
</evidence>
<dbReference type="EMBL" id="BEXA01000002">
    <property type="protein sequence ID" value="GAY72912.1"/>
    <property type="molecule type" value="Genomic_DNA"/>
</dbReference>
<reference evidence="8 9" key="1">
    <citation type="submission" date="2017-11" db="EMBL/GenBank/DDBJ databases">
        <title>Draft Genome Sequence of Lactobacillus curieae NBRC 111893 isolated from Koso, a Japanese sugar-Vegetable Fermented Beverage.</title>
        <authorList>
            <person name="Chiou T.Y."/>
            <person name="Oshima K."/>
            <person name="Suda W."/>
            <person name="Hattori M."/>
            <person name="Takahashi T."/>
        </authorList>
    </citation>
    <scope>NUCLEOTIDE SEQUENCE [LARGE SCALE GENOMIC DNA]</scope>
    <source>
        <strain evidence="8 9">NBRC111893</strain>
    </source>
</reference>
<sequence>MADSKTFEEKMQELEVIVNELEQGNVPLEESITKFKDGMQLSEDLAKTLNNAEKTMAKIIDDNGKESAFETVEDGTNNDDQN</sequence>
<evidence type="ECO:0000256" key="2">
    <source>
        <dbReference type="ARBA" id="ARBA00022490"/>
    </source>
</evidence>
<keyword evidence="7" id="KW-0175">Coiled coil</keyword>
<keyword evidence="2 6" id="KW-0963">Cytoplasm</keyword>
<dbReference type="Pfam" id="PF02609">
    <property type="entry name" value="Exonuc_VII_S"/>
    <property type="match status" value="1"/>
</dbReference>
<dbReference type="PIRSF" id="PIRSF006488">
    <property type="entry name" value="Exonuc_VII_S"/>
    <property type="match status" value="1"/>
</dbReference>
<comment type="function">
    <text evidence="6">Bidirectionally degrades single-stranded DNA into large acid-insoluble oligonucleotides, which are then degraded further into small acid-soluble oligonucleotides.</text>
</comment>
<dbReference type="InterPro" id="IPR003761">
    <property type="entry name" value="Exonuc_VII_S"/>
</dbReference>
<dbReference type="HAMAP" id="MF_00337">
    <property type="entry name" value="Exonuc_7_S"/>
    <property type="match status" value="1"/>
</dbReference>
<dbReference type="AlphaFoldDB" id="A0A401FKL4"/>
<dbReference type="NCBIfam" id="TIGR01280">
    <property type="entry name" value="xseB"/>
    <property type="match status" value="1"/>
</dbReference>
<dbReference type="OrthoDB" id="9798666at2"/>
<evidence type="ECO:0000256" key="1">
    <source>
        <dbReference type="ARBA" id="ARBA00009998"/>
    </source>
</evidence>
<protein>
    <recommendedName>
        <fullName evidence="6">Exodeoxyribonuclease 7 small subunit</fullName>
        <ecNumber evidence="6">3.1.11.6</ecNumber>
    </recommendedName>
    <alternativeName>
        <fullName evidence="6">Exodeoxyribonuclease VII small subunit</fullName>
        <shortName evidence="6">Exonuclease VII small subunit</shortName>
    </alternativeName>
</protein>
<comment type="subunit">
    <text evidence="6">Heterooligomer composed of large and small subunits.</text>
</comment>
<dbReference type="RefSeq" id="WP_125008128.1">
    <property type="nucleotide sequence ID" value="NZ_BEXA01000002.1"/>
</dbReference>
<keyword evidence="4 6" id="KW-0378">Hydrolase</keyword>
<dbReference type="NCBIfam" id="NF002138">
    <property type="entry name" value="PRK00977.1-2"/>
    <property type="match status" value="1"/>
</dbReference>
<evidence type="ECO:0000313" key="9">
    <source>
        <dbReference type="Proteomes" id="UP000286974"/>
    </source>
</evidence>
<comment type="catalytic activity">
    <reaction evidence="6">
        <text>Exonucleolytic cleavage in either 5'- to 3'- or 3'- to 5'-direction to yield nucleoside 5'-phosphates.</text>
        <dbReference type="EC" id="3.1.11.6"/>
    </reaction>
</comment>
<dbReference type="GO" id="GO:0006308">
    <property type="term" value="P:DNA catabolic process"/>
    <property type="evidence" value="ECO:0007669"/>
    <property type="project" value="UniProtKB-UniRule"/>
</dbReference>
<evidence type="ECO:0000256" key="6">
    <source>
        <dbReference type="HAMAP-Rule" id="MF_00337"/>
    </source>
</evidence>
<dbReference type="GO" id="GO:0009318">
    <property type="term" value="C:exodeoxyribonuclease VII complex"/>
    <property type="evidence" value="ECO:0007669"/>
    <property type="project" value="UniProtKB-UniRule"/>
</dbReference>
<evidence type="ECO:0000313" key="8">
    <source>
        <dbReference type="EMBL" id="GAY72912.1"/>
    </source>
</evidence>
<name>A0A401FKL4_9LACO</name>
<keyword evidence="5 6" id="KW-0269">Exonuclease</keyword>
<gene>
    <name evidence="6" type="primary">xseB</name>
    <name evidence="8" type="ORF">NBRC111893_1058</name>
</gene>
<dbReference type="STRING" id="1138822.PL11_008765"/>
<organism evidence="8 9">
    <name type="scientific">Lentilactobacillus kosonis</name>
    <dbReference type="NCBI Taxonomy" id="2810561"/>
    <lineage>
        <taxon>Bacteria</taxon>
        <taxon>Bacillati</taxon>
        <taxon>Bacillota</taxon>
        <taxon>Bacilli</taxon>
        <taxon>Lactobacillales</taxon>
        <taxon>Lactobacillaceae</taxon>
        <taxon>Lentilactobacillus</taxon>
    </lineage>
</organism>
<dbReference type="SUPFAM" id="SSF116842">
    <property type="entry name" value="XseB-like"/>
    <property type="match status" value="1"/>
</dbReference>
<dbReference type="PANTHER" id="PTHR34137:SF1">
    <property type="entry name" value="EXODEOXYRIBONUCLEASE 7 SMALL SUBUNIT"/>
    <property type="match status" value="1"/>
</dbReference>
<dbReference type="GO" id="GO:0008855">
    <property type="term" value="F:exodeoxyribonuclease VII activity"/>
    <property type="evidence" value="ECO:0007669"/>
    <property type="project" value="UniProtKB-UniRule"/>
</dbReference>
<dbReference type="Gene3D" id="1.10.287.1040">
    <property type="entry name" value="Exonuclease VII, small subunit"/>
    <property type="match status" value="1"/>
</dbReference>
<evidence type="ECO:0000256" key="7">
    <source>
        <dbReference type="SAM" id="Coils"/>
    </source>
</evidence>